<protein>
    <recommendedName>
        <fullName evidence="4">Effector-binding domain-containing protein</fullName>
    </recommendedName>
</protein>
<accession>A0ABS5CZQ8</accession>
<keyword evidence="3" id="KW-1185">Reference proteome</keyword>
<evidence type="ECO:0000313" key="3">
    <source>
        <dbReference type="Proteomes" id="UP000679008"/>
    </source>
</evidence>
<comment type="caution">
    <text evidence="2">The sequence shown here is derived from an EMBL/GenBank/DDBJ whole genome shotgun (WGS) entry which is preliminary data.</text>
</comment>
<evidence type="ECO:0000256" key="1">
    <source>
        <dbReference type="SAM" id="Phobius"/>
    </source>
</evidence>
<dbReference type="EMBL" id="JAGPXB010000001">
    <property type="protein sequence ID" value="MBQ0907246.1"/>
    <property type="molecule type" value="Genomic_DNA"/>
</dbReference>
<organism evidence="2 3">
    <name type="scientific">Flavobacterium erciyesense</name>
    <dbReference type="NCBI Taxonomy" id="2825842"/>
    <lineage>
        <taxon>Bacteria</taxon>
        <taxon>Pseudomonadati</taxon>
        <taxon>Bacteroidota</taxon>
        <taxon>Flavobacteriia</taxon>
        <taxon>Flavobacteriales</taxon>
        <taxon>Flavobacteriaceae</taxon>
        <taxon>Flavobacterium</taxon>
    </lineage>
</organism>
<proteinExistence type="predicted"/>
<name>A0ABS5CZQ8_9FLAO</name>
<sequence>MSIKKKIWIGCSVFFTAFLGWYFLIKQSDYTIHFKVQAARATVHQGIKEWAASREQKEGVKYVLTQKSGLSQVSYTLTQGQKQVVYDWEVVSKNDSVVSVNVGITDINQSWYNKLTVPFFETDFKKEQLEKITDFKKGLDTHLKNFKVKIEGPGNSNEEFVAYIALKSVIQEKAQTMIANDAIITGFLYTNKIKITGRPYVEVTNWDQEKETLEFNYCFPVAKNTKIIPHATVKFKTLPVIKGLKATYYGNFRTSDRAWFALQDYAERNKLQLEHRVLEHFLANPFNGGDELKWQTKVIIPFQKK</sequence>
<keyword evidence="1" id="KW-0812">Transmembrane</keyword>
<gene>
    <name evidence="2" type="ORF">KBJ98_00860</name>
</gene>
<keyword evidence="1" id="KW-0472">Membrane</keyword>
<keyword evidence="1" id="KW-1133">Transmembrane helix</keyword>
<evidence type="ECO:0008006" key="4">
    <source>
        <dbReference type="Google" id="ProtNLM"/>
    </source>
</evidence>
<reference evidence="2 3" key="1">
    <citation type="submission" date="2021-04" db="EMBL/GenBank/DDBJ databases">
        <title>Description of novel Flavobacterium sp. F-328.</title>
        <authorList>
            <person name="Saticioglu I.B."/>
        </authorList>
    </citation>
    <scope>NUCLEOTIDE SEQUENCE [LARGE SCALE GENOMIC DNA]</scope>
    <source>
        <strain evidence="2 3">F-328</strain>
    </source>
</reference>
<dbReference type="Proteomes" id="UP000679008">
    <property type="component" value="Unassembled WGS sequence"/>
</dbReference>
<dbReference type="RefSeq" id="WP_210787888.1">
    <property type="nucleotide sequence ID" value="NZ_JAGPXB010000001.1"/>
</dbReference>
<dbReference type="InterPro" id="IPR011256">
    <property type="entry name" value="Reg_factor_effector_dom_sf"/>
</dbReference>
<feature type="transmembrane region" description="Helical" evidence="1">
    <location>
        <begin position="7"/>
        <end position="25"/>
    </location>
</feature>
<dbReference type="Gene3D" id="3.20.80.10">
    <property type="entry name" value="Regulatory factor, effector binding domain"/>
    <property type="match status" value="1"/>
</dbReference>
<evidence type="ECO:0000313" key="2">
    <source>
        <dbReference type="EMBL" id="MBQ0907246.1"/>
    </source>
</evidence>